<dbReference type="GO" id="GO:0003677">
    <property type="term" value="F:DNA binding"/>
    <property type="evidence" value="ECO:0007669"/>
    <property type="project" value="TreeGrafter"/>
</dbReference>
<dbReference type="InterPro" id="IPR031303">
    <property type="entry name" value="C5_meth_CS"/>
</dbReference>
<dbReference type="NCBIfam" id="TIGR00675">
    <property type="entry name" value="dcm"/>
    <property type="match status" value="1"/>
</dbReference>
<dbReference type="PROSITE" id="PS51679">
    <property type="entry name" value="SAM_MT_C5"/>
    <property type="match status" value="1"/>
</dbReference>
<keyword evidence="4 7" id="KW-0949">S-adenosyl-L-methionine</keyword>
<dbReference type="RefSeq" id="WP_200353216.1">
    <property type="nucleotide sequence ID" value="NZ_JAENIK010000013.1"/>
</dbReference>
<dbReference type="GO" id="GO:0003886">
    <property type="term" value="F:DNA (cytosine-5-)-methyltransferase activity"/>
    <property type="evidence" value="ECO:0007669"/>
    <property type="project" value="UniProtKB-EC"/>
</dbReference>
<comment type="caution">
    <text evidence="9">The sequence shown here is derived from an EMBL/GenBank/DDBJ whole genome shotgun (WGS) entry which is preliminary data.</text>
</comment>
<accession>A0A934R8I1</accession>
<dbReference type="SUPFAM" id="SSF53335">
    <property type="entry name" value="S-adenosyl-L-methionine-dependent methyltransferases"/>
    <property type="match status" value="1"/>
</dbReference>
<evidence type="ECO:0000256" key="3">
    <source>
        <dbReference type="ARBA" id="ARBA00022679"/>
    </source>
</evidence>
<feature type="active site" evidence="7">
    <location>
        <position position="134"/>
    </location>
</feature>
<keyword evidence="3 7" id="KW-0808">Transferase</keyword>
<dbReference type="Proteomes" id="UP000600139">
    <property type="component" value="Unassembled WGS sequence"/>
</dbReference>
<keyword evidence="5" id="KW-0680">Restriction system</keyword>
<comment type="similarity">
    <text evidence="7 8">Belongs to the class I-like SAM-binding methyltransferase superfamily. C5-methyltransferase family.</text>
</comment>
<keyword evidence="10" id="KW-1185">Reference proteome</keyword>
<dbReference type="PROSITE" id="PS00095">
    <property type="entry name" value="C5_MTASE_2"/>
    <property type="match status" value="1"/>
</dbReference>
<organism evidence="9 10">
    <name type="scientific">Luteolibacter yonseiensis</name>
    <dbReference type="NCBI Taxonomy" id="1144680"/>
    <lineage>
        <taxon>Bacteria</taxon>
        <taxon>Pseudomonadati</taxon>
        <taxon>Verrucomicrobiota</taxon>
        <taxon>Verrucomicrobiia</taxon>
        <taxon>Verrucomicrobiales</taxon>
        <taxon>Verrucomicrobiaceae</taxon>
        <taxon>Luteolibacter</taxon>
    </lineage>
</organism>
<name>A0A934R8I1_9BACT</name>
<dbReference type="EC" id="2.1.1.37" evidence="1"/>
<dbReference type="PANTHER" id="PTHR10629">
    <property type="entry name" value="CYTOSINE-SPECIFIC METHYLTRANSFERASE"/>
    <property type="match status" value="1"/>
</dbReference>
<evidence type="ECO:0000256" key="1">
    <source>
        <dbReference type="ARBA" id="ARBA00011975"/>
    </source>
</evidence>
<evidence type="ECO:0000256" key="5">
    <source>
        <dbReference type="ARBA" id="ARBA00022747"/>
    </source>
</evidence>
<protein>
    <recommendedName>
        <fullName evidence="1">DNA (cytosine-5-)-methyltransferase</fullName>
        <ecNumber evidence="1">2.1.1.37</ecNumber>
    </recommendedName>
</protein>
<dbReference type="Pfam" id="PF00145">
    <property type="entry name" value="DNA_methylase"/>
    <property type="match status" value="1"/>
</dbReference>
<dbReference type="GO" id="GO:0044027">
    <property type="term" value="P:negative regulation of gene expression via chromosomal CpG island methylation"/>
    <property type="evidence" value="ECO:0007669"/>
    <property type="project" value="TreeGrafter"/>
</dbReference>
<dbReference type="GO" id="GO:0032259">
    <property type="term" value="P:methylation"/>
    <property type="evidence" value="ECO:0007669"/>
    <property type="project" value="UniProtKB-KW"/>
</dbReference>
<evidence type="ECO:0000256" key="4">
    <source>
        <dbReference type="ARBA" id="ARBA00022691"/>
    </source>
</evidence>
<comment type="catalytic activity">
    <reaction evidence="6">
        <text>a 2'-deoxycytidine in DNA + S-adenosyl-L-methionine = a 5-methyl-2'-deoxycytidine in DNA + S-adenosyl-L-homocysteine + H(+)</text>
        <dbReference type="Rhea" id="RHEA:13681"/>
        <dbReference type="Rhea" id="RHEA-COMP:11369"/>
        <dbReference type="Rhea" id="RHEA-COMP:11370"/>
        <dbReference type="ChEBI" id="CHEBI:15378"/>
        <dbReference type="ChEBI" id="CHEBI:57856"/>
        <dbReference type="ChEBI" id="CHEBI:59789"/>
        <dbReference type="ChEBI" id="CHEBI:85452"/>
        <dbReference type="ChEBI" id="CHEBI:85454"/>
        <dbReference type="EC" id="2.1.1.37"/>
    </reaction>
</comment>
<evidence type="ECO:0000256" key="7">
    <source>
        <dbReference type="PROSITE-ProRule" id="PRU01016"/>
    </source>
</evidence>
<sequence>MVDLFSGPGGLGEGFSRYPFGGDSKFRICLSIEMEENAHRTLTTRAFYRQFKPDKVPEAYYEHLRGKITQEEMFDWDEECRSAARAAKDEAQRIELGDKPGNTPDVEKRLLVKTLISERIKGHKHWVLIGGPPCQAYSLAGRSRMLGVVRKDGETAEDFQRRKEGVALEFEKDHRHLLYKEYLSIIADHWPPIFVMENVKGLLSAKLDGEPVFPMIHDDLANPNAALNRESPGHRYSICSLCVSPPFLGEGLEAEDFLIKAEKYGVPQRRHRVILLGIRDDVAVTELRALTPSGGPSLAELFNGLPPLLPTVSKPSGVDLLEVVRQILSAPWLKAPGSEESIAEGNDFKIIQQEIREALKEISIGKSSGGAEFIAEHNMTGVPGELGKWLADPRIGGVCNHATRSHMDSDLHRYLFSSAFAKVFHRSPKLRDFPESLLPDHSNVKGEAKDLRKFADRFRVQLSDRPAATITCHISQDGHANIHPDPRQIRSLTVREAARIQTFPDNYFFEGSRTAQYRQVGNAVPPFLAHQIAGVVAEVLESSLGTD</sequence>
<keyword evidence="2 7" id="KW-0489">Methyltransferase</keyword>
<evidence type="ECO:0000256" key="6">
    <source>
        <dbReference type="ARBA" id="ARBA00047422"/>
    </source>
</evidence>
<dbReference type="Gene3D" id="3.40.50.150">
    <property type="entry name" value="Vaccinia Virus protein VP39"/>
    <property type="match status" value="1"/>
</dbReference>
<gene>
    <name evidence="9" type="ORF">JIN84_21780</name>
</gene>
<dbReference type="InterPro" id="IPR029063">
    <property type="entry name" value="SAM-dependent_MTases_sf"/>
</dbReference>
<dbReference type="InterPro" id="IPR001525">
    <property type="entry name" value="C5_MeTfrase"/>
</dbReference>
<dbReference type="AlphaFoldDB" id="A0A934R8I1"/>
<evidence type="ECO:0000313" key="10">
    <source>
        <dbReference type="Proteomes" id="UP000600139"/>
    </source>
</evidence>
<dbReference type="PANTHER" id="PTHR10629:SF52">
    <property type="entry name" value="DNA (CYTOSINE-5)-METHYLTRANSFERASE 1"/>
    <property type="match status" value="1"/>
</dbReference>
<dbReference type="GO" id="GO:0009307">
    <property type="term" value="P:DNA restriction-modification system"/>
    <property type="evidence" value="ECO:0007669"/>
    <property type="project" value="UniProtKB-KW"/>
</dbReference>
<dbReference type="EMBL" id="JAENIK010000013">
    <property type="protein sequence ID" value="MBK1818267.1"/>
    <property type="molecule type" value="Genomic_DNA"/>
</dbReference>
<dbReference type="Gene3D" id="3.90.120.10">
    <property type="entry name" value="DNA Methylase, subunit A, domain 2"/>
    <property type="match status" value="1"/>
</dbReference>
<dbReference type="PRINTS" id="PR00105">
    <property type="entry name" value="C5METTRFRASE"/>
</dbReference>
<reference evidence="9" key="1">
    <citation type="submission" date="2021-01" db="EMBL/GenBank/DDBJ databases">
        <title>Modified the classification status of verrucomicrobia.</title>
        <authorList>
            <person name="Feng X."/>
        </authorList>
    </citation>
    <scope>NUCLEOTIDE SEQUENCE</scope>
    <source>
        <strain evidence="9">JCM 18052</strain>
    </source>
</reference>
<evidence type="ECO:0000313" key="9">
    <source>
        <dbReference type="EMBL" id="MBK1818267.1"/>
    </source>
</evidence>
<dbReference type="InterPro" id="IPR050390">
    <property type="entry name" value="C5-Methyltransferase"/>
</dbReference>
<proteinExistence type="inferred from homology"/>
<evidence type="ECO:0000256" key="2">
    <source>
        <dbReference type="ARBA" id="ARBA00022603"/>
    </source>
</evidence>
<evidence type="ECO:0000256" key="8">
    <source>
        <dbReference type="RuleBase" id="RU000416"/>
    </source>
</evidence>